<organism evidence="1">
    <name type="scientific">marine sediment metagenome</name>
    <dbReference type="NCBI Taxonomy" id="412755"/>
    <lineage>
        <taxon>unclassified sequences</taxon>
        <taxon>metagenomes</taxon>
        <taxon>ecological metagenomes</taxon>
    </lineage>
</organism>
<protein>
    <recommendedName>
        <fullName evidence="2">ArnR1-like winged helix-turn-helix domain-containing protein</fullName>
    </recommendedName>
</protein>
<proteinExistence type="predicted"/>
<sequence>MTEMQVQSKDKLFMLAINRGITTRTRLFAELELRNGSFQRIFERLKKLGYVKRIKRNIYALTTKGKSFITTELEPNPDVAFGSQGFQDYIEPFPEVFQA</sequence>
<feature type="non-terminal residue" evidence="1">
    <location>
        <position position="99"/>
    </location>
</feature>
<name>X1RI06_9ZZZZ</name>
<reference evidence="1" key="1">
    <citation type="journal article" date="2014" name="Front. Microbiol.">
        <title>High frequency of phylogenetically diverse reductive dehalogenase-homologous genes in deep subseafloor sedimentary metagenomes.</title>
        <authorList>
            <person name="Kawai M."/>
            <person name="Futagami T."/>
            <person name="Toyoda A."/>
            <person name="Takaki Y."/>
            <person name="Nishi S."/>
            <person name="Hori S."/>
            <person name="Arai W."/>
            <person name="Tsubouchi T."/>
            <person name="Morono Y."/>
            <person name="Uchiyama I."/>
            <person name="Ito T."/>
            <person name="Fujiyama A."/>
            <person name="Inagaki F."/>
            <person name="Takami H."/>
        </authorList>
    </citation>
    <scope>NUCLEOTIDE SEQUENCE</scope>
    <source>
        <strain evidence="1">Expedition CK06-06</strain>
    </source>
</reference>
<accession>X1RI06</accession>
<dbReference type="Gene3D" id="1.10.10.10">
    <property type="entry name" value="Winged helix-like DNA-binding domain superfamily/Winged helix DNA-binding domain"/>
    <property type="match status" value="1"/>
</dbReference>
<dbReference type="InterPro" id="IPR036390">
    <property type="entry name" value="WH_DNA-bd_sf"/>
</dbReference>
<dbReference type="AlphaFoldDB" id="X1RI06"/>
<dbReference type="SUPFAM" id="SSF46785">
    <property type="entry name" value="Winged helix' DNA-binding domain"/>
    <property type="match status" value="1"/>
</dbReference>
<dbReference type="EMBL" id="BARW01003048">
    <property type="protein sequence ID" value="GAI62785.1"/>
    <property type="molecule type" value="Genomic_DNA"/>
</dbReference>
<comment type="caution">
    <text evidence="1">The sequence shown here is derived from an EMBL/GenBank/DDBJ whole genome shotgun (WGS) entry which is preliminary data.</text>
</comment>
<gene>
    <name evidence="1" type="ORF">S12H4_08031</name>
</gene>
<evidence type="ECO:0008006" key="2">
    <source>
        <dbReference type="Google" id="ProtNLM"/>
    </source>
</evidence>
<dbReference type="InterPro" id="IPR036388">
    <property type="entry name" value="WH-like_DNA-bd_sf"/>
</dbReference>
<evidence type="ECO:0000313" key="1">
    <source>
        <dbReference type="EMBL" id="GAI62785.1"/>
    </source>
</evidence>